<reference evidence="1" key="1">
    <citation type="submission" date="2023-10" db="EMBL/GenBank/DDBJ databases">
        <authorList>
            <person name="Chen Y."/>
            <person name="Shah S."/>
            <person name="Dougan E. K."/>
            <person name="Thang M."/>
            <person name="Chan C."/>
        </authorList>
    </citation>
    <scope>NUCLEOTIDE SEQUENCE [LARGE SCALE GENOMIC DNA]</scope>
</reference>
<sequence>TSYVELISTDAEAQRPTWFASHCWSEAIYSFVMCVEEHQDRRNRGTDVGDEAAIWVCAYANNQHELGTEIGCDPKDSAFFRAIALCRGVLLILDAEAEPFE</sequence>
<comment type="caution">
    <text evidence="1">The sequence shown here is derived from an EMBL/GenBank/DDBJ whole genome shotgun (WGS) entry which is preliminary data.</text>
</comment>
<evidence type="ECO:0000313" key="1">
    <source>
        <dbReference type="EMBL" id="CAK0815737.1"/>
    </source>
</evidence>
<feature type="non-terminal residue" evidence="1">
    <location>
        <position position="1"/>
    </location>
</feature>
<keyword evidence="2" id="KW-1185">Reference proteome</keyword>
<dbReference type="Proteomes" id="UP001189429">
    <property type="component" value="Unassembled WGS sequence"/>
</dbReference>
<dbReference type="EMBL" id="CAUYUJ010005993">
    <property type="protein sequence ID" value="CAK0815737.1"/>
    <property type="molecule type" value="Genomic_DNA"/>
</dbReference>
<name>A0ABN9R9Z4_9DINO</name>
<feature type="non-terminal residue" evidence="1">
    <location>
        <position position="101"/>
    </location>
</feature>
<gene>
    <name evidence="1" type="ORF">PCOR1329_LOCUS18922</name>
</gene>
<organism evidence="1 2">
    <name type="scientific">Prorocentrum cordatum</name>
    <dbReference type="NCBI Taxonomy" id="2364126"/>
    <lineage>
        <taxon>Eukaryota</taxon>
        <taxon>Sar</taxon>
        <taxon>Alveolata</taxon>
        <taxon>Dinophyceae</taxon>
        <taxon>Prorocentrales</taxon>
        <taxon>Prorocentraceae</taxon>
        <taxon>Prorocentrum</taxon>
    </lineage>
</organism>
<evidence type="ECO:0000313" key="2">
    <source>
        <dbReference type="Proteomes" id="UP001189429"/>
    </source>
</evidence>
<protein>
    <recommendedName>
        <fullName evidence="3">Decapping nuclease</fullName>
    </recommendedName>
</protein>
<evidence type="ECO:0008006" key="3">
    <source>
        <dbReference type="Google" id="ProtNLM"/>
    </source>
</evidence>
<accession>A0ABN9R9Z4</accession>
<proteinExistence type="predicted"/>